<feature type="binding site" evidence="9">
    <location>
        <position position="102"/>
    </location>
    <ligand>
        <name>Zn(2+)</name>
        <dbReference type="ChEBI" id="CHEBI:29105"/>
        <label>2</label>
    </ligand>
</feature>
<feature type="binding site" evidence="9">
    <location>
        <position position="8"/>
    </location>
    <ligand>
        <name>Zn(2+)</name>
        <dbReference type="ChEBI" id="CHEBI:29105"/>
        <label>1</label>
    </ligand>
</feature>
<protein>
    <recommendedName>
        <fullName evidence="8">DNA-directed RNA polymerase subunit</fullName>
    </recommendedName>
</protein>
<feature type="binding site" evidence="9">
    <location>
        <position position="71"/>
    </location>
    <ligand>
        <name>Zn(2+)</name>
        <dbReference type="ChEBI" id="CHEBI:29105"/>
        <label>2</label>
    </ligand>
</feature>
<evidence type="ECO:0000259" key="12">
    <source>
        <dbReference type="PROSITE" id="PS51133"/>
    </source>
</evidence>
<dbReference type="InterPro" id="IPR034014">
    <property type="entry name" value="Zn_ribbon_RPC11_C"/>
</dbReference>
<gene>
    <name evidence="13" type="ORF">TSOC_001059</name>
</gene>
<dbReference type="GO" id="GO:0008270">
    <property type="term" value="F:zinc ion binding"/>
    <property type="evidence" value="ECO:0007669"/>
    <property type="project" value="UniProtKB-KW"/>
</dbReference>
<dbReference type="PANTHER" id="PTHR11239:SF12">
    <property type="entry name" value="DNA-DIRECTED RNA POLYMERASE III SUBUNIT RPC10"/>
    <property type="match status" value="1"/>
</dbReference>
<dbReference type="PROSITE" id="PS51133">
    <property type="entry name" value="ZF_TFIIS_2"/>
    <property type="match status" value="1"/>
</dbReference>
<sequence length="109" mass="12550">MITYCPTCANMLLVELTEYSKELRYFCQCCPYVYLIEAKISKMAPLAPKQVDDVLGGDEAWKNVSKTDSNCPKCSYHQAYFMEIQTRSADEPATLFMKCVQCAHRWREG</sequence>
<evidence type="ECO:0000256" key="6">
    <source>
        <dbReference type="ARBA" id="ARBA00023163"/>
    </source>
</evidence>
<feature type="binding site" evidence="9">
    <location>
        <position position="5"/>
    </location>
    <ligand>
        <name>Zn(2+)</name>
        <dbReference type="ChEBI" id="CHEBI:29105"/>
        <label>1</label>
    </ligand>
</feature>
<comment type="similarity">
    <text evidence="8 11">Belongs to the archaeal rpoM/eukaryotic RPA12/RPB9/RPC11 RNA polymerase family.</text>
</comment>
<evidence type="ECO:0000313" key="13">
    <source>
        <dbReference type="EMBL" id="PNH12033.1"/>
    </source>
</evidence>
<keyword evidence="2 8" id="KW-0240">DNA-directed RNA polymerase</keyword>
<keyword evidence="5 9" id="KW-0862">Zinc</keyword>
<proteinExistence type="inferred from homology"/>
<dbReference type="PANTHER" id="PTHR11239">
    <property type="entry name" value="DNA-DIRECTED RNA POLYMERASE"/>
    <property type="match status" value="1"/>
</dbReference>
<dbReference type="InterPro" id="IPR001222">
    <property type="entry name" value="Znf_TFIIS"/>
</dbReference>
<name>A0A2J8AHM7_9CHLO</name>
<dbReference type="SMART" id="SM00440">
    <property type="entry name" value="ZnF_C2C2"/>
    <property type="match status" value="1"/>
</dbReference>
<accession>A0A2J8AHM7</accession>
<feature type="binding site" evidence="9">
    <location>
        <position position="27"/>
    </location>
    <ligand>
        <name>Zn(2+)</name>
        <dbReference type="ChEBI" id="CHEBI:29105"/>
        <label>1</label>
    </ligand>
</feature>
<dbReference type="Proteomes" id="UP000236333">
    <property type="component" value="Unassembled WGS sequence"/>
</dbReference>
<feature type="domain" description="TFIIS-type" evidence="12">
    <location>
        <begin position="67"/>
        <end position="107"/>
    </location>
</feature>
<dbReference type="EMBL" id="PGGS01000016">
    <property type="protein sequence ID" value="PNH12033.1"/>
    <property type="molecule type" value="Genomic_DNA"/>
</dbReference>
<dbReference type="CDD" id="cd10509">
    <property type="entry name" value="Zn-ribbon_RPC11"/>
    <property type="match status" value="1"/>
</dbReference>
<dbReference type="SMART" id="SM00661">
    <property type="entry name" value="RPOL9"/>
    <property type="match status" value="1"/>
</dbReference>
<organism evidence="13 14">
    <name type="scientific">Tetrabaena socialis</name>
    <dbReference type="NCBI Taxonomy" id="47790"/>
    <lineage>
        <taxon>Eukaryota</taxon>
        <taxon>Viridiplantae</taxon>
        <taxon>Chlorophyta</taxon>
        <taxon>core chlorophytes</taxon>
        <taxon>Chlorophyceae</taxon>
        <taxon>CS clade</taxon>
        <taxon>Chlamydomonadales</taxon>
        <taxon>Tetrabaenaceae</taxon>
        <taxon>Tetrabaena</taxon>
    </lineage>
</organism>
<evidence type="ECO:0000256" key="9">
    <source>
        <dbReference type="PIRSR" id="PIRSR005586-1"/>
    </source>
</evidence>
<dbReference type="InterPro" id="IPR001529">
    <property type="entry name" value="Zn_ribbon_RPB9"/>
</dbReference>
<evidence type="ECO:0000256" key="1">
    <source>
        <dbReference type="ARBA" id="ARBA00004123"/>
    </source>
</evidence>
<evidence type="ECO:0000313" key="14">
    <source>
        <dbReference type="Proteomes" id="UP000236333"/>
    </source>
</evidence>
<dbReference type="SUPFAM" id="SSF57783">
    <property type="entry name" value="Zinc beta-ribbon"/>
    <property type="match status" value="2"/>
</dbReference>
<feature type="zinc finger region" description="C4-type" evidence="10">
    <location>
        <begin position="5"/>
        <end position="30"/>
    </location>
</feature>
<dbReference type="PROSITE" id="PS00466">
    <property type="entry name" value="ZF_TFIIS_1"/>
    <property type="match status" value="1"/>
</dbReference>
<dbReference type="Pfam" id="PF01096">
    <property type="entry name" value="Zn_ribbon_TFIIS"/>
    <property type="match status" value="1"/>
</dbReference>
<keyword evidence="6 8" id="KW-0804">Transcription</keyword>
<dbReference type="GO" id="GO:0005666">
    <property type="term" value="C:RNA polymerase III complex"/>
    <property type="evidence" value="ECO:0007669"/>
    <property type="project" value="TreeGrafter"/>
</dbReference>
<evidence type="ECO:0000256" key="4">
    <source>
        <dbReference type="ARBA" id="ARBA00022771"/>
    </source>
</evidence>
<dbReference type="PIRSF" id="PIRSF005586">
    <property type="entry name" value="RNApol_RpoM"/>
    <property type="match status" value="1"/>
</dbReference>
<evidence type="ECO:0000256" key="10">
    <source>
        <dbReference type="PIRSR" id="PIRSR005586-2"/>
    </source>
</evidence>
<evidence type="ECO:0000256" key="8">
    <source>
        <dbReference type="PIRNR" id="PIRNR005586"/>
    </source>
</evidence>
<dbReference type="OrthoDB" id="282152at2759"/>
<comment type="subcellular location">
    <subcellularLocation>
        <location evidence="1 8">Nucleus</location>
    </subcellularLocation>
</comment>
<feature type="binding site" evidence="9">
    <location>
        <position position="99"/>
    </location>
    <ligand>
        <name>Zn(2+)</name>
        <dbReference type="ChEBI" id="CHEBI:29105"/>
        <label>2</label>
    </ligand>
</feature>
<dbReference type="GO" id="GO:0003676">
    <property type="term" value="F:nucleic acid binding"/>
    <property type="evidence" value="ECO:0007669"/>
    <property type="project" value="InterPro"/>
</dbReference>
<keyword evidence="14" id="KW-1185">Reference proteome</keyword>
<feature type="binding site" evidence="9">
    <location>
        <position position="30"/>
    </location>
    <ligand>
        <name>Zn(2+)</name>
        <dbReference type="ChEBI" id="CHEBI:29105"/>
        <label>1</label>
    </ligand>
</feature>
<dbReference type="GO" id="GO:0006386">
    <property type="term" value="P:termination of RNA polymerase III transcription"/>
    <property type="evidence" value="ECO:0007669"/>
    <property type="project" value="TreeGrafter"/>
</dbReference>
<dbReference type="GO" id="GO:0003899">
    <property type="term" value="F:DNA-directed RNA polymerase activity"/>
    <property type="evidence" value="ECO:0007669"/>
    <property type="project" value="InterPro"/>
</dbReference>
<feature type="binding site" evidence="9">
    <location>
        <position position="74"/>
    </location>
    <ligand>
        <name>Zn(2+)</name>
        <dbReference type="ChEBI" id="CHEBI:29105"/>
        <label>2</label>
    </ligand>
</feature>
<keyword evidence="3 9" id="KW-0479">Metal-binding</keyword>
<keyword evidence="4 10" id="KW-0863">Zinc-finger</keyword>
<keyword evidence="7 8" id="KW-0539">Nucleus</keyword>
<dbReference type="FunFam" id="2.20.25.10:FF:000005">
    <property type="entry name" value="DNA-directed RNA polymerase subunit"/>
    <property type="match status" value="1"/>
</dbReference>
<reference evidence="13 14" key="1">
    <citation type="journal article" date="2017" name="Mol. Biol. Evol.">
        <title>The 4-celled Tetrabaena socialis nuclear genome reveals the essential components for genetic control of cell number at the origin of multicellularity in the volvocine lineage.</title>
        <authorList>
            <person name="Featherston J."/>
            <person name="Arakaki Y."/>
            <person name="Hanschen E.R."/>
            <person name="Ferris P.J."/>
            <person name="Michod R.E."/>
            <person name="Olson B.J.S.C."/>
            <person name="Nozaki H."/>
            <person name="Durand P.M."/>
        </authorList>
    </citation>
    <scope>NUCLEOTIDE SEQUENCE [LARGE SCALE GENOMIC DNA]</scope>
    <source>
        <strain evidence="13 14">NIES-571</strain>
    </source>
</reference>
<dbReference type="Gene3D" id="2.20.25.10">
    <property type="match status" value="1"/>
</dbReference>
<dbReference type="AlphaFoldDB" id="A0A2J8AHM7"/>
<evidence type="ECO:0000256" key="3">
    <source>
        <dbReference type="ARBA" id="ARBA00022723"/>
    </source>
</evidence>
<comment type="caution">
    <text evidence="13">The sequence shown here is derived from an EMBL/GenBank/DDBJ whole genome shotgun (WGS) entry which is preliminary data.</text>
</comment>
<dbReference type="InterPro" id="IPR012164">
    <property type="entry name" value="Rpa12/Rpb9/Rpc10/TFS"/>
</dbReference>
<evidence type="ECO:0000256" key="11">
    <source>
        <dbReference type="RuleBase" id="RU003474"/>
    </source>
</evidence>
<evidence type="ECO:0000256" key="2">
    <source>
        <dbReference type="ARBA" id="ARBA00022478"/>
    </source>
</evidence>
<comment type="function">
    <text evidence="8">DNA-dependent RNA polymerase catalyzes the transcription of DNA into RNA using the four ribonucleoside triphosphates as substrates.</text>
</comment>
<evidence type="ECO:0000256" key="7">
    <source>
        <dbReference type="ARBA" id="ARBA00023242"/>
    </source>
</evidence>
<evidence type="ECO:0000256" key="5">
    <source>
        <dbReference type="ARBA" id="ARBA00022833"/>
    </source>
</evidence>